<sequence>MSRFFAMFTAFLAATAHPTSSKQPTVRVKNGTLGGVDLSAFDQELFLGVPFAQAPLGDLRFRHPAQLNGSWDGVKDATARSSSCPGYTGFSAGLTLGEDCLTLDIARPKGIQIHDRLPVLVWIYGGGFLGGGTADPRYNTSYLVNASISIQKPMIAVSINYRLAGWGFLASREMAEDGALNIGLFDQRLALRWIQENIAAFGGDPDAVTINGESAGAYSVGCHIVGFDGNNEGLFRGAILQSATSIGPPINSIDDLATTYQLTYDNVTSAVGCDNSTDTLDCLRRAPYADLYEALSTFLDPNPVIDGEFLRRRPSESYEQGLFANVAILAGTNTDEGTATFIGPRGSLNTDADFANYLAGLASGLDNETVVHLMELYPDDPTQGCPFNTGEERFAQNGYQYKRGAAFAGDNKIIAGRRATTRYHSSLKGDKRRPVYSYRFDQAPWNGIQPLVAVDAPVYATHYSEICFTFNIEPSASVNNTNWIGPYPEYYELSNQMSRAWISFVHGMNPNGYHLKGSPVWPEYGTSEENMVFKVGQNSIERDDWRADQIEYLNTISAALKT</sequence>
<dbReference type="InterPro" id="IPR050654">
    <property type="entry name" value="AChE-related_enzymes"/>
</dbReference>
<gene>
    <name evidence="5" type="ORF">CC80DRAFT_463398</name>
</gene>
<feature type="domain" description="Carboxylesterase type B" evidence="4">
    <location>
        <begin position="23"/>
        <end position="540"/>
    </location>
</feature>
<comment type="similarity">
    <text evidence="1 3">Belongs to the type-B carboxylesterase/lipase family.</text>
</comment>
<dbReference type="OrthoDB" id="408631at2759"/>
<dbReference type="InterPro" id="IPR029058">
    <property type="entry name" value="AB_hydrolase_fold"/>
</dbReference>
<feature type="chain" id="PRO_5025719325" description="Carboxylic ester hydrolase" evidence="3">
    <location>
        <begin position="22"/>
        <end position="562"/>
    </location>
</feature>
<dbReference type="Proteomes" id="UP000800035">
    <property type="component" value="Unassembled WGS sequence"/>
</dbReference>
<dbReference type="PROSITE" id="PS00122">
    <property type="entry name" value="CARBOXYLESTERASE_B_1"/>
    <property type="match status" value="1"/>
</dbReference>
<dbReference type="PANTHER" id="PTHR43918">
    <property type="entry name" value="ACETYLCHOLINESTERASE"/>
    <property type="match status" value="1"/>
</dbReference>
<keyword evidence="2 3" id="KW-0378">Hydrolase</keyword>
<evidence type="ECO:0000259" key="4">
    <source>
        <dbReference type="Pfam" id="PF00135"/>
    </source>
</evidence>
<dbReference type="EMBL" id="ML976980">
    <property type="protein sequence ID" value="KAF1961893.1"/>
    <property type="molecule type" value="Genomic_DNA"/>
</dbReference>
<dbReference type="InterPro" id="IPR002018">
    <property type="entry name" value="CarbesteraseB"/>
</dbReference>
<dbReference type="SUPFAM" id="SSF53474">
    <property type="entry name" value="alpha/beta-Hydrolases"/>
    <property type="match status" value="1"/>
</dbReference>
<keyword evidence="6" id="KW-1185">Reference proteome</keyword>
<evidence type="ECO:0000256" key="3">
    <source>
        <dbReference type="RuleBase" id="RU361235"/>
    </source>
</evidence>
<keyword evidence="3" id="KW-0732">Signal</keyword>
<dbReference type="AlphaFoldDB" id="A0A6A5U9P5"/>
<dbReference type="Gene3D" id="3.40.50.1820">
    <property type="entry name" value="alpha/beta hydrolase"/>
    <property type="match status" value="1"/>
</dbReference>
<organism evidence="5 6">
    <name type="scientific">Byssothecium circinans</name>
    <dbReference type="NCBI Taxonomy" id="147558"/>
    <lineage>
        <taxon>Eukaryota</taxon>
        <taxon>Fungi</taxon>
        <taxon>Dikarya</taxon>
        <taxon>Ascomycota</taxon>
        <taxon>Pezizomycotina</taxon>
        <taxon>Dothideomycetes</taxon>
        <taxon>Pleosporomycetidae</taxon>
        <taxon>Pleosporales</taxon>
        <taxon>Massarineae</taxon>
        <taxon>Massarinaceae</taxon>
        <taxon>Byssothecium</taxon>
    </lineage>
</organism>
<proteinExistence type="inferred from homology"/>
<dbReference type="Pfam" id="PF00135">
    <property type="entry name" value="COesterase"/>
    <property type="match status" value="1"/>
</dbReference>
<evidence type="ECO:0000256" key="2">
    <source>
        <dbReference type="ARBA" id="ARBA00022801"/>
    </source>
</evidence>
<evidence type="ECO:0000256" key="1">
    <source>
        <dbReference type="ARBA" id="ARBA00005964"/>
    </source>
</evidence>
<protein>
    <recommendedName>
        <fullName evidence="3">Carboxylic ester hydrolase</fullName>
        <ecNumber evidence="3">3.1.1.-</ecNumber>
    </recommendedName>
</protein>
<dbReference type="PANTHER" id="PTHR43918:SF4">
    <property type="entry name" value="CARBOXYLIC ESTER HYDROLASE"/>
    <property type="match status" value="1"/>
</dbReference>
<evidence type="ECO:0000313" key="6">
    <source>
        <dbReference type="Proteomes" id="UP000800035"/>
    </source>
</evidence>
<feature type="signal peptide" evidence="3">
    <location>
        <begin position="1"/>
        <end position="21"/>
    </location>
</feature>
<dbReference type="InterPro" id="IPR019826">
    <property type="entry name" value="Carboxylesterase_B_AS"/>
</dbReference>
<dbReference type="EC" id="3.1.1.-" evidence="3"/>
<name>A0A6A5U9P5_9PLEO</name>
<evidence type="ECO:0000313" key="5">
    <source>
        <dbReference type="EMBL" id="KAF1961893.1"/>
    </source>
</evidence>
<dbReference type="GO" id="GO:0052689">
    <property type="term" value="F:carboxylic ester hydrolase activity"/>
    <property type="evidence" value="ECO:0007669"/>
    <property type="project" value="TreeGrafter"/>
</dbReference>
<accession>A0A6A5U9P5</accession>
<reference evidence="5" key="1">
    <citation type="journal article" date="2020" name="Stud. Mycol.">
        <title>101 Dothideomycetes genomes: a test case for predicting lifestyles and emergence of pathogens.</title>
        <authorList>
            <person name="Haridas S."/>
            <person name="Albert R."/>
            <person name="Binder M."/>
            <person name="Bloem J."/>
            <person name="Labutti K."/>
            <person name="Salamov A."/>
            <person name="Andreopoulos B."/>
            <person name="Baker S."/>
            <person name="Barry K."/>
            <person name="Bills G."/>
            <person name="Bluhm B."/>
            <person name="Cannon C."/>
            <person name="Castanera R."/>
            <person name="Culley D."/>
            <person name="Daum C."/>
            <person name="Ezra D."/>
            <person name="Gonzalez J."/>
            <person name="Henrissat B."/>
            <person name="Kuo A."/>
            <person name="Liang C."/>
            <person name="Lipzen A."/>
            <person name="Lutzoni F."/>
            <person name="Magnuson J."/>
            <person name="Mondo S."/>
            <person name="Nolan M."/>
            <person name="Ohm R."/>
            <person name="Pangilinan J."/>
            <person name="Park H.-J."/>
            <person name="Ramirez L."/>
            <person name="Alfaro M."/>
            <person name="Sun H."/>
            <person name="Tritt A."/>
            <person name="Yoshinaga Y."/>
            <person name="Zwiers L.-H."/>
            <person name="Turgeon B."/>
            <person name="Goodwin S."/>
            <person name="Spatafora J."/>
            <person name="Crous P."/>
            <person name="Grigoriev I."/>
        </authorList>
    </citation>
    <scope>NUCLEOTIDE SEQUENCE</scope>
    <source>
        <strain evidence="5">CBS 675.92</strain>
    </source>
</reference>